<feature type="domain" description="Tyrosine-protein phosphatase" evidence="7">
    <location>
        <begin position="126"/>
        <end position="283"/>
    </location>
</feature>
<dbReference type="GO" id="GO:0033550">
    <property type="term" value="F:MAP kinase tyrosine phosphatase activity"/>
    <property type="evidence" value="ECO:0007669"/>
    <property type="project" value="TreeGrafter"/>
</dbReference>
<evidence type="ECO:0000313" key="10">
    <source>
        <dbReference type="Proteomes" id="UP000014680"/>
    </source>
</evidence>
<dbReference type="EMBL" id="KB207015">
    <property type="protein sequence ID" value="ELP86150.1"/>
    <property type="molecule type" value="Genomic_DNA"/>
</dbReference>
<dbReference type="GO" id="GO:0043409">
    <property type="term" value="P:negative regulation of MAPK cascade"/>
    <property type="evidence" value="ECO:0007669"/>
    <property type="project" value="TreeGrafter"/>
</dbReference>
<dbReference type="Gene3D" id="3.90.190.10">
    <property type="entry name" value="Protein tyrosine phosphatase superfamily"/>
    <property type="match status" value="1"/>
</dbReference>
<dbReference type="OMA" id="CTQCERC"/>
<feature type="domain" description="Tyrosine specific protein phosphatases" evidence="8">
    <location>
        <begin position="203"/>
        <end position="260"/>
    </location>
</feature>
<dbReference type="Proteomes" id="UP000014680">
    <property type="component" value="Unassembled WGS sequence"/>
</dbReference>
<dbReference type="PROSITE" id="PS00383">
    <property type="entry name" value="TYR_PHOSPHATASE_1"/>
    <property type="match status" value="1"/>
</dbReference>
<dbReference type="PROSITE" id="PS50054">
    <property type="entry name" value="TYR_PHOSPHATASE_DUAL"/>
    <property type="match status" value="1"/>
</dbReference>
<evidence type="ECO:0000259" key="8">
    <source>
        <dbReference type="PROSITE" id="PS50056"/>
    </source>
</evidence>
<dbReference type="RefSeq" id="XP_004185496.1">
    <property type="nucleotide sequence ID" value="XM_004185448.1"/>
</dbReference>
<proteinExistence type="inferred from homology"/>
<dbReference type="PANTHER" id="PTHR10159:SF519">
    <property type="entry name" value="DUAL SPECIFICITY PROTEIN PHOSPHATASE MPK3"/>
    <property type="match status" value="1"/>
</dbReference>
<gene>
    <name evidence="9" type="ORF">EIN_328170</name>
</gene>
<evidence type="ECO:0000313" key="9">
    <source>
        <dbReference type="EMBL" id="ELP86150.1"/>
    </source>
</evidence>
<keyword evidence="6" id="KW-0175">Coiled coil</keyword>
<organism evidence="9 10">
    <name type="scientific">Entamoeba invadens IP1</name>
    <dbReference type="NCBI Taxonomy" id="370355"/>
    <lineage>
        <taxon>Eukaryota</taxon>
        <taxon>Amoebozoa</taxon>
        <taxon>Evosea</taxon>
        <taxon>Archamoebae</taxon>
        <taxon>Mastigamoebida</taxon>
        <taxon>Entamoebidae</taxon>
        <taxon>Entamoeba</taxon>
    </lineage>
</organism>
<dbReference type="InterPro" id="IPR000340">
    <property type="entry name" value="Dual-sp_phosphatase_cat-dom"/>
</dbReference>
<dbReference type="GeneID" id="14885102"/>
<dbReference type="SMART" id="SM00195">
    <property type="entry name" value="DSPc"/>
    <property type="match status" value="1"/>
</dbReference>
<protein>
    <recommendedName>
        <fullName evidence="2">protein-tyrosine-phosphatase</fullName>
        <ecNumber evidence="2">3.1.3.48</ecNumber>
    </recommendedName>
</protein>
<dbReference type="OrthoDB" id="10252009at2759"/>
<reference evidence="9 10" key="1">
    <citation type="submission" date="2012-10" db="EMBL/GenBank/DDBJ databases">
        <authorList>
            <person name="Zafar N."/>
            <person name="Inman J."/>
            <person name="Hall N."/>
            <person name="Lorenzi H."/>
            <person name="Caler E."/>
        </authorList>
    </citation>
    <scope>NUCLEOTIDE SEQUENCE [LARGE SCALE GENOMIC DNA]</scope>
    <source>
        <strain evidence="9 10">IP1</strain>
    </source>
</reference>
<name>A0A0A1TXR2_ENTIV</name>
<evidence type="ECO:0000259" key="7">
    <source>
        <dbReference type="PROSITE" id="PS50054"/>
    </source>
</evidence>
<evidence type="ECO:0000256" key="1">
    <source>
        <dbReference type="ARBA" id="ARBA00008601"/>
    </source>
</evidence>
<evidence type="ECO:0000256" key="5">
    <source>
        <dbReference type="ARBA" id="ARBA00047761"/>
    </source>
</evidence>
<dbReference type="Pfam" id="PF00782">
    <property type="entry name" value="DSPc"/>
    <property type="match status" value="1"/>
</dbReference>
<dbReference type="PROSITE" id="PS50056">
    <property type="entry name" value="TYR_PHOSPHATASE_2"/>
    <property type="match status" value="1"/>
</dbReference>
<evidence type="ECO:0000256" key="6">
    <source>
        <dbReference type="SAM" id="Coils"/>
    </source>
</evidence>
<dbReference type="GO" id="GO:0005737">
    <property type="term" value="C:cytoplasm"/>
    <property type="evidence" value="ECO:0007669"/>
    <property type="project" value="TreeGrafter"/>
</dbReference>
<dbReference type="AlphaFoldDB" id="A0A0A1TXR2"/>
<dbReference type="PANTHER" id="PTHR10159">
    <property type="entry name" value="DUAL SPECIFICITY PROTEIN PHOSPHATASE"/>
    <property type="match status" value="1"/>
</dbReference>
<evidence type="ECO:0000256" key="3">
    <source>
        <dbReference type="ARBA" id="ARBA00022801"/>
    </source>
</evidence>
<dbReference type="GO" id="GO:0008330">
    <property type="term" value="F:protein tyrosine/threonine phosphatase activity"/>
    <property type="evidence" value="ECO:0007669"/>
    <property type="project" value="TreeGrafter"/>
</dbReference>
<dbReference type="InterPro" id="IPR016130">
    <property type="entry name" value="Tyr_Pase_AS"/>
</dbReference>
<feature type="coiled-coil region" evidence="6">
    <location>
        <begin position="58"/>
        <end position="102"/>
    </location>
</feature>
<keyword evidence="4" id="KW-0904">Protein phosphatase</keyword>
<dbReference type="SUPFAM" id="SSF52799">
    <property type="entry name" value="(Phosphotyrosine protein) phosphatases II"/>
    <property type="match status" value="1"/>
</dbReference>
<dbReference type="VEuPathDB" id="AmoebaDB:EIN_328170"/>
<evidence type="ECO:0000256" key="4">
    <source>
        <dbReference type="ARBA" id="ARBA00022912"/>
    </source>
</evidence>
<comment type="catalytic activity">
    <reaction evidence="5">
        <text>O-phospho-L-seryl-[protein] + H2O = L-seryl-[protein] + phosphate</text>
        <dbReference type="Rhea" id="RHEA:20629"/>
        <dbReference type="Rhea" id="RHEA-COMP:9863"/>
        <dbReference type="Rhea" id="RHEA-COMP:11604"/>
        <dbReference type="ChEBI" id="CHEBI:15377"/>
        <dbReference type="ChEBI" id="CHEBI:29999"/>
        <dbReference type="ChEBI" id="CHEBI:43474"/>
        <dbReference type="ChEBI" id="CHEBI:83421"/>
        <dbReference type="EC" id="3.1.3.16"/>
    </reaction>
</comment>
<evidence type="ECO:0000256" key="2">
    <source>
        <dbReference type="ARBA" id="ARBA00013064"/>
    </source>
</evidence>
<dbReference type="GO" id="GO:0017017">
    <property type="term" value="F:MAP kinase tyrosine/serine/threonine phosphatase activity"/>
    <property type="evidence" value="ECO:0007669"/>
    <property type="project" value="TreeGrafter"/>
</dbReference>
<comment type="similarity">
    <text evidence="1">Belongs to the protein-tyrosine phosphatase family. Non-receptor class dual specificity subfamily.</text>
</comment>
<dbReference type="InterPro" id="IPR020422">
    <property type="entry name" value="TYR_PHOSPHATASE_DUAL_dom"/>
</dbReference>
<dbReference type="EC" id="3.1.3.48" evidence="2"/>
<dbReference type="KEGG" id="eiv:EIN_328170"/>
<dbReference type="GO" id="GO:0004722">
    <property type="term" value="F:protein serine/threonine phosphatase activity"/>
    <property type="evidence" value="ECO:0007669"/>
    <property type="project" value="UniProtKB-EC"/>
</dbReference>
<accession>A0A0A1TXR2</accession>
<sequence length="312" mass="36714">MSKQKTILDFFKAKTPIIERKDEKKPRHRRAKAINDGNGLDRFFKVTLNMSPDAVTRREKLKEEMRQQLLKIKSEKEKQLALLQAKREARKKKRALKGVDKESDLENSEEENMEVRMREVKYSENDYGTEICKHLFLGSAMAASNIEWLEEENIHYIINVTPDVVCTFDPHENPNFKLEDFENVTEKKYLRIPINDDFNVKIDNYFECTKMFIDSAREKGENVLVHCLLGRSRSACIIAAYIMQTYKVKYTDVLNLFKKRDYYVQINDGFYGKLMELQSTIFNEPVNIRKTRRNVSQNSQTDTINKIVSELN</sequence>
<dbReference type="InterPro" id="IPR029021">
    <property type="entry name" value="Prot-tyrosine_phosphatase-like"/>
</dbReference>
<keyword evidence="10" id="KW-1185">Reference proteome</keyword>
<keyword evidence="3 9" id="KW-0378">Hydrolase</keyword>
<dbReference type="CDD" id="cd14498">
    <property type="entry name" value="DSP"/>
    <property type="match status" value="1"/>
</dbReference>
<dbReference type="InterPro" id="IPR000387">
    <property type="entry name" value="Tyr_Pase_dom"/>
</dbReference>